<keyword evidence="2" id="KW-0574">Periplasm</keyword>
<dbReference type="InterPro" id="IPR036831">
    <property type="entry name" value="HdeA_sf"/>
</dbReference>
<dbReference type="RefSeq" id="WP_175453080.1">
    <property type="nucleotide sequence ID" value="NZ_FNFH01000003.1"/>
</dbReference>
<feature type="chain" id="PRO_5011678533" evidence="5">
    <location>
        <begin position="23"/>
        <end position="192"/>
    </location>
</feature>
<dbReference type="STRING" id="658219.SAMN05216212_2075"/>
<reference evidence="7" key="1">
    <citation type="submission" date="2016-10" db="EMBL/GenBank/DDBJ databases">
        <authorList>
            <person name="Varghese N."/>
            <person name="Submissions S."/>
        </authorList>
    </citation>
    <scope>NUCLEOTIDE SEQUENCE [LARGE SCALE GENOMIC DNA]</scope>
    <source>
        <strain evidence="7">CGMCC 1.10658</strain>
    </source>
</reference>
<keyword evidence="7" id="KW-1185">Reference proteome</keyword>
<feature type="region of interest" description="Disordered" evidence="4">
    <location>
        <begin position="145"/>
        <end position="192"/>
    </location>
</feature>
<evidence type="ECO:0000313" key="7">
    <source>
        <dbReference type="Proteomes" id="UP000199305"/>
    </source>
</evidence>
<dbReference type="EMBL" id="FNFH01000003">
    <property type="protein sequence ID" value="SDK28335.1"/>
    <property type="molecule type" value="Genomic_DNA"/>
</dbReference>
<evidence type="ECO:0000256" key="1">
    <source>
        <dbReference type="ARBA" id="ARBA00022729"/>
    </source>
</evidence>
<dbReference type="GO" id="GO:0071468">
    <property type="term" value="P:cellular response to acidic pH"/>
    <property type="evidence" value="ECO:0007669"/>
    <property type="project" value="InterPro"/>
</dbReference>
<protein>
    <submittedName>
        <fullName evidence="6">HdeA/HdeB family protein</fullName>
    </submittedName>
</protein>
<feature type="signal peptide" evidence="5">
    <location>
        <begin position="1"/>
        <end position="22"/>
    </location>
</feature>
<evidence type="ECO:0000256" key="5">
    <source>
        <dbReference type="SAM" id="SignalP"/>
    </source>
</evidence>
<organism evidence="6 7">
    <name type="scientific">Microbulbifer yueqingensis</name>
    <dbReference type="NCBI Taxonomy" id="658219"/>
    <lineage>
        <taxon>Bacteria</taxon>
        <taxon>Pseudomonadati</taxon>
        <taxon>Pseudomonadota</taxon>
        <taxon>Gammaproteobacteria</taxon>
        <taxon>Cellvibrionales</taxon>
        <taxon>Microbulbiferaceae</taxon>
        <taxon>Microbulbifer</taxon>
    </lineage>
</organism>
<dbReference type="InterPro" id="IPR038303">
    <property type="entry name" value="HdeA/HdeB_sf"/>
</dbReference>
<dbReference type="Gene3D" id="1.10.890.10">
    <property type="entry name" value="HNS-dependent expression A"/>
    <property type="match status" value="1"/>
</dbReference>
<keyword evidence="1 5" id="KW-0732">Signal</keyword>
<accession>A0A1G9AP52</accession>
<feature type="region of interest" description="Disordered" evidence="4">
    <location>
        <begin position="19"/>
        <end position="85"/>
    </location>
</feature>
<dbReference type="InterPro" id="IPR010486">
    <property type="entry name" value="HNS-dep_expression_A/B"/>
</dbReference>
<keyword evidence="3" id="KW-0143">Chaperone</keyword>
<dbReference type="Proteomes" id="UP000199305">
    <property type="component" value="Unassembled WGS sequence"/>
</dbReference>
<evidence type="ECO:0000256" key="2">
    <source>
        <dbReference type="ARBA" id="ARBA00022764"/>
    </source>
</evidence>
<name>A0A1G9AP52_9GAMM</name>
<evidence type="ECO:0000256" key="4">
    <source>
        <dbReference type="SAM" id="MobiDB-lite"/>
    </source>
</evidence>
<dbReference type="GO" id="GO:0030288">
    <property type="term" value="C:outer membrane-bounded periplasmic space"/>
    <property type="evidence" value="ECO:0007669"/>
    <property type="project" value="InterPro"/>
</dbReference>
<dbReference type="Pfam" id="PF06411">
    <property type="entry name" value="HdeA"/>
    <property type="match status" value="1"/>
</dbReference>
<evidence type="ECO:0000313" key="6">
    <source>
        <dbReference type="EMBL" id="SDK28335.1"/>
    </source>
</evidence>
<feature type="compositionally biased region" description="Low complexity" evidence="4">
    <location>
        <begin position="51"/>
        <end position="67"/>
    </location>
</feature>
<dbReference type="AlphaFoldDB" id="A0A1G9AP52"/>
<proteinExistence type="predicted"/>
<sequence length="192" mass="21863">MKTRRILLPLIIAGLAAPTALAQDELPNVEDRRPATQDQATTPPASPPDRQPAVQDQTATQDQSATPPGAPPEQQSTRKSRKAAKDWTCADFIAVDEKYQPKVVYWATANTEDGDPEAAILDIEATEKVVPMVITACKKTPKESFRKKFKEERQKVDREMKRDMKKMEDRHKAMEERKKMMKEEKKETRDQM</sequence>
<dbReference type="SUPFAM" id="SSF47752">
    <property type="entry name" value="Protein HNS-dependent expression A, HdeA"/>
    <property type="match status" value="1"/>
</dbReference>
<gene>
    <name evidence="6" type="ORF">SAMN05216212_2075</name>
</gene>
<evidence type="ECO:0000256" key="3">
    <source>
        <dbReference type="ARBA" id="ARBA00023186"/>
    </source>
</evidence>